<dbReference type="InterPro" id="IPR043129">
    <property type="entry name" value="ATPase_NBD"/>
</dbReference>
<reference evidence="2" key="1">
    <citation type="submission" date="2024-05" db="EMBL/GenBank/DDBJ databases">
        <authorList>
            <person name="Yu L."/>
        </authorList>
    </citation>
    <scope>NUCLEOTIDE SEQUENCE</scope>
    <source>
        <strain evidence="2">G08B096</strain>
    </source>
</reference>
<dbReference type="Gene3D" id="3.30.420.40">
    <property type="match status" value="2"/>
</dbReference>
<dbReference type="EMBL" id="CP158374">
    <property type="protein sequence ID" value="XBX82249.1"/>
    <property type="molecule type" value="Genomic_DNA"/>
</dbReference>
<organism evidence="2">
    <name type="scientific">Agromyces sp. G08B096</name>
    <dbReference type="NCBI Taxonomy" id="3156399"/>
    <lineage>
        <taxon>Bacteria</taxon>
        <taxon>Bacillati</taxon>
        <taxon>Actinomycetota</taxon>
        <taxon>Actinomycetes</taxon>
        <taxon>Micrococcales</taxon>
        <taxon>Microbacteriaceae</taxon>
        <taxon>Agromyces</taxon>
    </lineage>
</organism>
<sequence>MSAVLAIDAGQTGIKVRHLVDGTSEEWAAPGIRTDLPLLPQLVDVLALAGARGVRAEAVGVGVSGLTDRDADAGALLDAARALGARSVTLAHDSVTAYLGALGDERGVVTAAGTGVVTLAVGARDVARVDGWGNLMGDAGSGYWIGREALEAVMREVDGRGPATALTDAVRADFDDLESAYIELQAAPDRVQRIAAYARAVTALAADDRVAAAIVHRAARELALSAVTGLRRVGEDLAAAPEVRAVGGVFRSAHVAAGFEAAVRQVFPGAAIRVGTSDPLDGAARLLEVTEASALSRRLLRAGESRAA</sequence>
<gene>
    <name evidence="2" type="ORF">ABIQ69_16805</name>
</gene>
<dbReference type="PANTHER" id="PTHR43190:SF3">
    <property type="entry name" value="N-ACETYL-D-GLUCOSAMINE KINASE"/>
    <property type="match status" value="1"/>
</dbReference>
<evidence type="ECO:0000259" key="1">
    <source>
        <dbReference type="Pfam" id="PF01869"/>
    </source>
</evidence>
<feature type="domain" description="ATPase BadF/BadG/BcrA/BcrD type" evidence="1">
    <location>
        <begin position="47"/>
        <end position="283"/>
    </location>
</feature>
<proteinExistence type="predicted"/>
<dbReference type="RefSeq" id="WP_350348270.1">
    <property type="nucleotide sequence ID" value="NZ_CP158374.1"/>
</dbReference>
<protein>
    <submittedName>
        <fullName evidence="2">BadF/BadG/BcrA/BcrD ATPase family protein</fullName>
    </submittedName>
</protein>
<name>A0AAU7W8L8_9MICO</name>
<dbReference type="InterPro" id="IPR052519">
    <property type="entry name" value="Euk-type_GlcNAc_Kinase"/>
</dbReference>
<dbReference type="Pfam" id="PF01869">
    <property type="entry name" value="BcrAD_BadFG"/>
    <property type="match status" value="1"/>
</dbReference>
<dbReference type="SUPFAM" id="SSF53067">
    <property type="entry name" value="Actin-like ATPase domain"/>
    <property type="match status" value="1"/>
</dbReference>
<dbReference type="InterPro" id="IPR002731">
    <property type="entry name" value="ATPase_BadF"/>
</dbReference>
<accession>A0AAU7W8L8</accession>
<dbReference type="AlphaFoldDB" id="A0AAU7W8L8"/>
<evidence type="ECO:0000313" key="2">
    <source>
        <dbReference type="EMBL" id="XBX82249.1"/>
    </source>
</evidence>
<dbReference type="PANTHER" id="PTHR43190">
    <property type="entry name" value="N-ACETYL-D-GLUCOSAMINE KINASE"/>
    <property type="match status" value="1"/>
</dbReference>